<evidence type="ECO:0000313" key="2">
    <source>
        <dbReference type="EMBL" id="MCW8085853.1"/>
    </source>
</evidence>
<evidence type="ECO:0000256" key="1">
    <source>
        <dbReference type="SAM" id="MobiDB-lite"/>
    </source>
</evidence>
<dbReference type="Proteomes" id="UP001526430">
    <property type="component" value="Unassembled WGS sequence"/>
</dbReference>
<sequence length="47" mass="5557">MPDENCLNIRLSEYFQSRDETRRRSAEDAARDEPDHEDGEDETDERG</sequence>
<gene>
    <name evidence="2" type="ORF">OF850_09470</name>
</gene>
<feature type="compositionally biased region" description="Acidic residues" evidence="1">
    <location>
        <begin position="35"/>
        <end position="47"/>
    </location>
</feature>
<protein>
    <submittedName>
        <fullName evidence="2">Uncharacterized protein</fullName>
    </submittedName>
</protein>
<name>A0ABT3NVC3_9PROT</name>
<proteinExistence type="predicted"/>
<accession>A0ABT3NVC3</accession>
<keyword evidence="3" id="KW-1185">Reference proteome</keyword>
<feature type="compositionally biased region" description="Basic and acidic residues" evidence="1">
    <location>
        <begin position="16"/>
        <end position="34"/>
    </location>
</feature>
<dbReference type="RefSeq" id="WP_301589801.1">
    <property type="nucleotide sequence ID" value="NZ_JAPFQI010000005.1"/>
</dbReference>
<organism evidence="2 3">
    <name type="scientific">Sabulicella glaciei</name>
    <dbReference type="NCBI Taxonomy" id="2984948"/>
    <lineage>
        <taxon>Bacteria</taxon>
        <taxon>Pseudomonadati</taxon>
        <taxon>Pseudomonadota</taxon>
        <taxon>Alphaproteobacteria</taxon>
        <taxon>Acetobacterales</taxon>
        <taxon>Acetobacteraceae</taxon>
        <taxon>Sabulicella</taxon>
    </lineage>
</organism>
<evidence type="ECO:0000313" key="3">
    <source>
        <dbReference type="Proteomes" id="UP001526430"/>
    </source>
</evidence>
<comment type="caution">
    <text evidence="2">The sequence shown here is derived from an EMBL/GenBank/DDBJ whole genome shotgun (WGS) entry which is preliminary data.</text>
</comment>
<feature type="region of interest" description="Disordered" evidence="1">
    <location>
        <begin position="1"/>
        <end position="47"/>
    </location>
</feature>
<dbReference type="EMBL" id="JAPFQI010000005">
    <property type="protein sequence ID" value="MCW8085853.1"/>
    <property type="molecule type" value="Genomic_DNA"/>
</dbReference>
<reference evidence="2 3" key="1">
    <citation type="submission" date="2022-10" db="EMBL/GenBank/DDBJ databases">
        <title>Roseococcus glaciei nov., sp. nov., isolated from glacier.</title>
        <authorList>
            <person name="Liu Q."/>
            <person name="Xin Y.-H."/>
        </authorList>
    </citation>
    <scope>NUCLEOTIDE SEQUENCE [LARGE SCALE GENOMIC DNA]</scope>
    <source>
        <strain evidence="2 3">MDT2-1-1</strain>
    </source>
</reference>